<keyword evidence="10" id="KW-0449">Lipoprotein</keyword>
<keyword evidence="10" id="KW-1134">Transmembrane beta strand</keyword>
<comment type="subcellular location">
    <subcellularLocation>
        <location evidence="1">Cell inner membrane</location>
        <topology evidence="1">Multi-pass membrane protein</topology>
    </subcellularLocation>
    <subcellularLocation>
        <location evidence="10">Cell membrane</location>
        <topology evidence="10">Lipid-anchor</topology>
    </subcellularLocation>
</comment>
<dbReference type="Gene3D" id="3.30.70.1440">
    <property type="entry name" value="Multidrug efflux transporter AcrB pore domain"/>
    <property type="match status" value="1"/>
</dbReference>
<dbReference type="PANTHER" id="PTHR32063:SF9">
    <property type="entry name" value="SIMILAR TO MULTIDRUG RESISTANCE PROTEIN MEXB"/>
    <property type="match status" value="1"/>
</dbReference>
<dbReference type="Gene3D" id="1.20.1640.10">
    <property type="entry name" value="Multidrug efflux transporter AcrB transmembrane domain"/>
    <property type="match status" value="2"/>
</dbReference>
<keyword evidence="8 12" id="KW-1133">Transmembrane helix</keyword>
<dbReference type="GO" id="GO:0009636">
    <property type="term" value="P:response to toxic substance"/>
    <property type="evidence" value="ECO:0007669"/>
    <property type="project" value="UniProtKB-ARBA"/>
</dbReference>
<organism evidence="13 14">
    <name type="scientific">Bacteroides uniformis</name>
    <dbReference type="NCBI Taxonomy" id="820"/>
    <lineage>
        <taxon>Bacteria</taxon>
        <taxon>Pseudomonadati</taxon>
        <taxon>Bacteroidota</taxon>
        <taxon>Bacteroidia</taxon>
        <taxon>Bacteroidales</taxon>
        <taxon>Bacteroidaceae</taxon>
        <taxon>Bacteroides</taxon>
    </lineage>
</organism>
<comment type="similarity">
    <text evidence="2 10">Belongs to the outer membrane factor (OMF) (TC 1.B.17) family.</text>
</comment>
<evidence type="ECO:0000256" key="12">
    <source>
        <dbReference type="SAM" id="Phobius"/>
    </source>
</evidence>
<evidence type="ECO:0000313" key="13">
    <source>
        <dbReference type="EMBL" id="KAB4257583.1"/>
    </source>
</evidence>
<dbReference type="NCBIfam" id="TIGR00915">
    <property type="entry name" value="2A0602"/>
    <property type="match status" value="1"/>
</dbReference>
<dbReference type="FunFam" id="3.30.70.1430:FF:000001">
    <property type="entry name" value="Efflux pump membrane transporter"/>
    <property type="match status" value="1"/>
</dbReference>
<dbReference type="SUPFAM" id="SSF82714">
    <property type="entry name" value="Multidrug efflux transporter AcrB TolC docking domain, DN and DC subdomains"/>
    <property type="match status" value="2"/>
</dbReference>
<dbReference type="InterPro" id="IPR004764">
    <property type="entry name" value="MdtF-like"/>
</dbReference>
<name>A0A7J5IRU9_BACUN</name>
<evidence type="ECO:0000256" key="8">
    <source>
        <dbReference type="ARBA" id="ARBA00022989"/>
    </source>
</evidence>
<evidence type="ECO:0000256" key="3">
    <source>
        <dbReference type="ARBA" id="ARBA00010942"/>
    </source>
</evidence>
<gene>
    <name evidence="13" type="ORF">GAP48_03665</name>
</gene>
<dbReference type="InterPro" id="IPR010131">
    <property type="entry name" value="MdtP/NodT-like"/>
</dbReference>
<dbReference type="GO" id="GO:0005886">
    <property type="term" value="C:plasma membrane"/>
    <property type="evidence" value="ECO:0007669"/>
    <property type="project" value="UniProtKB-SubCell"/>
</dbReference>
<evidence type="ECO:0000256" key="10">
    <source>
        <dbReference type="RuleBase" id="RU362097"/>
    </source>
</evidence>
<evidence type="ECO:0000256" key="7">
    <source>
        <dbReference type="ARBA" id="ARBA00022692"/>
    </source>
</evidence>
<keyword evidence="10" id="KW-0564">Palmitate</keyword>
<evidence type="ECO:0000256" key="9">
    <source>
        <dbReference type="ARBA" id="ARBA00023136"/>
    </source>
</evidence>
<dbReference type="Gene3D" id="3.30.70.1430">
    <property type="entry name" value="Multidrug efflux transporter AcrB pore domain"/>
    <property type="match status" value="2"/>
</dbReference>
<evidence type="ECO:0000256" key="4">
    <source>
        <dbReference type="ARBA" id="ARBA00022448"/>
    </source>
</evidence>
<feature type="transmembrane region" description="Helical" evidence="12">
    <location>
        <begin position="1048"/>
        <end position="1068"/>
    </location>
</feature>
<dbReference type="Gene3D" id="3.30.2090.10">
    <property type="entry name" value="Multidrug efflux transporter AcrB TolC docking domain, DN and DC subdomains"/>
    <property type="match status" value="2"/>
</dbReference>
<keyword evidence="5" id="KW-1003">Cell membrane</keyword>
<dbReference type="InterPro" id="IPR001036">
    <property type="entry name" value="Acrflvin-R"/>
</dbReference>
<evidence type="ECO:0000256" key="6">
    <source>
        <dbReference type="ARBA" id="ARBA00022519"/>
    </source>
</evidence>
<sequence length="1508" mass="163561">MKIESFIRRPVLASGISIFIVLLGIIGIMTLPVEQYPDMAPPTVSVDTYYTGAGAETVQKSVIMPLEESINGVENMLYMTSTATGGGRATITIYFRPGTDPDVAAVNVQNRVASATALLPAEVTRAGVTTRKQQNSMLVQFVLTSPDNSFDRDFIANYLKINIEPVLLRVQGVGNVTALGNNYSLRIWLKPDVMAQYKLVPADIAAVLGEQNIEAATGQLGENSNNSFQYSLKYTGRLVNTEEFGEMVIRSLPDGSVLRVKDIADISLGSENYLYRGVTNGAPSVFCMVYQMAGSNATQVIDDVVTSLEEAAKELPKGLEIKMVQNNNEFLSASIHNVLKTLIEAILLVVLVVYVFLQNIRSSIIPAISIIVSLVGTFAVLALIGFTLNLLTLFALILVIGTVVDDSIVVVEAVQAKLDEGYGSPYLATVDGMRGITNAIITTSLVFMAVFIPVCFISGASGTFYAQFGITMSIAVALSTVNALTLSPALCAMLMRPVGKESGKGFSYRIRSGYNAAFKAMLGKYEKAAFFFIKRRWLTGSCIVVSIVLLAVLMRSTKSGFVPDEDLGIIAVNISAAPGSSLYTTEQIQQRVGEELAKIPQVESYSTLAGYGLTSGQGPSNGNCLVRLKPWAERPGKENSVAAVTAEINRRLATVKDANAMAFAPPMIPGYGMTNGFEMYVQDKTGGSINDFYRVTQQFLTHLNERPEIARAYSTFTPNVPQYQVAVDAAKCKRAGVTPDAVLDVISGYCGGLYASNFNRFNKIYRVMVQAVPEARLNEQSLDNMYVRIGEEMAPVSQFVRLERVYGAENLHRFNLFNSISVSGQPADGYSTGDVIHAIAETAATHLPTGYGYEFGGLTRAENETQDTTVFVFVLCILFIYLILSMLYESYLIPFAVLLSVPFGLAGSFLFAKLFGLENNIYLQTGLIMLIGLLAKTAILLTEYATLRRREGMSLAGAALSAAKARLRPILMTALTMVAGMLPLMIASGVGANGNRSLGTGVVGGMLAGTLALLLLVPSLFVVFQWLQEKVEKHSMKHIHAVTKSGTVGLCILFLSVGLSSCGVYTSYQRPAEIAEIVGDSLPAETWITAQIDTTAHPADLPWHEFFTDPDLQSLIKTGLKQNTDLRIAHLRVEQASASLRAAKLAFLPSLSASVEGNGSSLDGAKAAWTHSEMFSANWELDFFGRLRNAKRQARARIEQTLDYRHAVQTGLISTIAINYYTLIMLHRQLNISEQTLANWQENVRAMKAMKRAGMTNEAALAQAEANALTVEASTADLRQQIRELENNLSTLLGNMPQRIAVDEKRAHFLPMPVLSAGIPMALLANRPDVRQAEHTLKAAFYATNAARSAFYPSVTLSGLAGWTSNGGGIIINPAQVLASAVGSLVQPLFTQGRLRAQLKIARAQQEEAQLLFVQSLLDAGAEVNNALTACQTAYGKRDLYDRRIARLEDALRSTKSLMQNSSGTSYLEVLTAQQSLLDAELMRIANEFEESQSIITLYRALGGGTRN</sequence>
<feature type="transmembrane region" description="Helical" evidence="12">
    <location>
        <begin position="364"/>
        <end position="384"/>
    </location>
</feature>
<dbReference type="Proteomes" id="UP000487989">
    <property type="component" value="Unassembled WGS sequence"/>
</dbReference>
<evidence type="ECO:0000313" key="14">
    <source>
        <dbReference type="Proteomes" id="UP000487989"/>
    </source>
</evidence>
<keyword evidence="7 10" id="KW-0812">Transmembrane</keyword>
<dbReference type="Gene3D" id="3.30.70.1320">
    <property type="entry name" value="Multidrug efflux transporter AcrB pore domain like"/>
    <property type="match status" value="1"/>
</dbReference>
<dbReference type="PANTHER" id="PTHR32063">
    <property type="match status" value="1"/>
</dbReference>
<feature type="transmembrane region" description="Helical" evidence="12">
    <location>
        <begin position="338"/>
        <end position="357"/>
    </location>
</feature>
<dbReference type="Pfam" id="PF00873">
    <property type="entry name" value="ACR_tran"/>
    <property type="match status" value="1"/>
</dbReference>
<proteinExistence type="inferred from homology"/>
<dbReference type="SUPFAM" id="SSF82693">
    <property type="entry name" value="Multidrug efflux transporter AcrB pore domain, PN1, PN2, PC1 and PC2 subdomains"/>
    <property type="match status" value="3"/>
</dbReference>
<keyword evidence="9 10" id="KW-0472">Membrane</keyword>
<dbReference type="SUPFAM" id="SSF82866">
    <property type="entry name" value="Multidrug efflux transporter AcrB transmembrane domain"/>
    <property type="match status" value="2"/>
</dbReference>
<comment type="caution">
    <text evidence="13">The sequence shown here is derived from an EMBL/GenBank/DDBJ whole genome shotgun (WGS) entry which is preliminary data.</text>
</comment>
<reference evidence="13 14" key="1">
    <citation type="journal article" date="2019" name="Nat. Med.">
        <title>A library of human gut bacterial isolates paired with longitudinal multiomics data enables mechanistic microbiome research.</title>
        <authorList>
            <person name="Poyet M."/>
            <person name="Groussin M."/>
            <person name="Gibbons S.M."/>
            <person name="Avila-Pacheco J."/>
            <person name="Jiang X."/>
            <person name="Kearney S.M."/>
            <person name="Perrotta A.R."/>
            <person name="Berdy B."/>
            <person name="Zhao S."/>
            <person name="Lieberman T.D."/>
            <person name="Swanson P.K."/>
            <person name="Smith M."/>
            <person name="Roesemann S."/>
            <person name="Alexander J.E."/>
            <person name="Rich S.A."/>
            <person name="Livny J."/>
            <person name="Vlamakis H."/>
            <person name="Clish C."/>
            <person name="Bullock K."/>
            <person name="Deik A."/>
            <person name="Scott J."/>
            <person name="Pierce K.A."/>
            <person name="Xavier R.J."/>
            <person name="Alm E.J."/>
        </authorList>
    </citation>
    <scope>NUCLEOTIDE SEQUENCE [LARGE SCALE GENOMIC DNA]</scope>
    <source>
        <strain evidence="13 14">BIOML-A3</strain>
    </source>
</reference>
<feature type="transmembrane region" description="Helical" evidence="12">
    <location>
        <begin position="970"/>
        <end position="990"/>
    </location>
</feature>
<evidence type="ECO:0000256" key="5">
    <source>
        <dbReference type="ARBA" id="ARBA00022475"/>
    </source>
</evidence>
<dbReference type="GO" id="GO:0042910">
    <property type="term" value="F:xenobiotic transmembrane transporter activity"/>
    <property type="evidence" value="ECO:0007669"/>
    <property type="project" value="TreeGrafter"/>
</dbReference>
<feature type="coiled-coil region" evidence="11">
    <location>
        <begin position="1230"/>
        <end position="1295"/>
    </location>
</feature>
<dbReference type="SUPFAM" id="SSF56954">
    <property type="entry name" value="Outer membrane efflux proteins (OEP)"/>
    <property type="match status" value="1"/>
</dbReference>
<feature type="transmembrane region" description="Helical" evidence="12">
    <location>
        <begin position="465"/>
        <end position="486"/>
    </location>
</feature>
<feature type="transmembrane region" description="Helical" evidence="12">
    <location>
        <begin position="1002"/>
        <end position="1027"/>
    </location>
</feature>
<evidence type="ECO:0000256" key="11">
    <source>
        <dbReference type="SAM" id="Coils"/>
    </source>
</evidence>
<dbReference type="InterPro" id="IPR003423">
    <property type="entry name" value="OMP_efflux"/>
</dbReference>
<keyword evidence="11" id="KW-0175">Coiled coil</keyword>
<dbReference type="EMBL" id="WCTJ01000004">
    <property type="protein sequence ID" value="KAB4257583.1"/>
    <property type="molecule type" value="Genomic_DNA"/>
</dbReference>
<accession>A0A7J5IRU9</accession>
<feature type="transmembrane region" description="Helical" evidence="12">
    <location>
        <begin position="435"/>
        <end position="459"/>
    </location>
</feature>
<dbReference type="NCBIfam" id="TIGR01845">
    <property type="entry name" value="outer_NodT"/>
    <property type="match status" value="1"/>
</dbReference>
<dbReference type="Pfam" id="PF02321">
    <property type="entry name" value="OEP"/>
    <property type="match status" value="2"/>
</dbReference>
<feature type="transmembrane region" description="Helical" evidence="12">
    <location>
        <begin position="895"/>
        <end position="915"/>
    </location>
</feature>
<evidence type="ECO:0000256" key="1">
    <source>
        <dbReference type="ARBA" id="ARBA00004429"/>
    </source>
</evidence>
<dbReference type="PRINTS" id="PR00702">
    <property type="entry name" value="ACRIFLAVINRP"/>
</dbReference>
<keyword evidence="6" id="KW-0997">Cell inner membrane</keyword>
<feature type="transmembrane region" description="Helical" evidence="12">
    <location>
        <begin position="12"/>
        <end position="33"/>
    </location>
</feature>
<feature type="transmembrane region" description="Helical" evidence="12">
    <location>
        <begin position="390"/>
        <end position="414"/>
    </location>
</feature>
<comment type="similarity">
    <text evidence="3">Belongs to the resistance-nodulation-cell division (RND) (TC 2.A.6) family.</text>
</comment>
<dbReference type="InterPro" id="IPR027463">
    <property type="entry name" value="AcrB_DN_DC_subdom"/>
</dbReference>
<evidence type="ECO:0000256" key="2">
    <source>
        <dbReference type="ARBA" id="ARBA00007613"/>
    </source>
</evidence>
<protein>
    <submittedName>
        <fullName evidence="13">Efflux RND transporter permease subunit</fullName>
    </submittedName>
</protein>
<feature type="transmembrane region" description="Helical" evidence="12">
    <location>
        <begin position="921"/>
        <end position="941"/>
    </location>
</feature>
<dbReference type="Gene3D" id="1.20.1600.10">
    <property type="entry name" value="Outer membrane efflux proteins (OEP)"/>
    <property type="match status" value="1"/>
</dbReference>
<keyword evidence="4" id="KW-0813">Transport</keyword>
<feature type="transmembrane region" description="Helical" evidence="12">
    <location>
        <begin position="537"/>
        <end position="554"/>
    </location>
</feature>
<dbReference type="GO" id="GO:0015562">
    <property type="term" value="F:efflux transmembrane transporter activity"/>
    <property type="evidence" value="ECO:0007669"/>
    <property type="project" value="InterPro"/>
</dbReference>
<feature type="transmembrane region" description="Helical" evidence="12">
    <location>
        <begin position="870"/>
        <end position="888"/>
    </location>
</feature>
<dbReference type="Gene3D" id="2.20.200.10">
    <property type="entry name" value="Outer membrane efflux proteins (OEP)"/>
    <property type="match status" value="1"/>
</dbReference>